<dbReference type="GO" id="GO:0106435">
    <property type="term" value="F:carboxylesterase activity"/>
    <property type="evidence" value="ECO:0007669"/>
    <property type="project" value="UniProtKB-EC"/>
</dbReference>
<dbReference type="RefSeq" id="WP_181389374.1">
    <property type="nucleotide sequence ID" value="NZ_OMOJ01000001.1"/>
</dbReference>
<name>A0A2R8AQF8_9RHOB</name>
<dbReference type="InterPro" id="IPR050300">
    <property type="entry name" value="GDXG_lipolytic_enzyme"/>
</dbReference>
<keyword evidence="5" id="KW-1185">Reference proteome</keyword>
<dbReference type="SUPFAM" id="SSF53474">
    <property type="entry name" value="alpha/beta-Hydrolases"/>
    <property type="match status" value="1"/>
</dbReference>
<dbReference type="InterPro" id="IPR002168">
    <property type="entry name" value="Lipase_GDXG_HIS_AS"/>
</dbReference>
<protein>
    <submittedName>
        <fullName evidence="4">Carboxylesterase NlhH</fullName>
        <ecNumber evidence="4">3.1.1.1</ecNumber>
    </submittedName>
</protein>
<dbReference type="Pfam" id="PF07859">
    <property type="entry name" value="Abhydrolase_3"/>
    <property type="match status" value="1"/>
</dbReference>
<dbReference type="PROSITE" id="PS01173">
    <property type="entry name" value="LIPASE_GDXG_HIS"/>
    <property type="match status" value="1"/>
</dbReference>
<gene>
    <name evidence="4" type="primary">nlhH_1</name>
    <name evidence="4" type="ORF">PRI8871_00934</name>
</gene>
<dbReference type="EMBL" id="OMOJ01000001">
    <property type="protein sequence ID" value="SPF78338.1"/>
    <property type="molecule type" value="Genomic_DNA"/>
</dbReference>
<feature type="domain" description="Alpha/beta hydrolase fold-3" evidence="3">
    <location>
        <begin position="79"/>
        <end position="285"/>
    </location>
</feature>
<evidence type="ECO:0000256" key="2">
    <source>
        <dbReference type="ARBA" id="ARBA00022801"/>
    </source>
</evidence>
<dbReference type="PANTHER" id="PTHR48081">
    <property type="entry name" value="AB HYDROLASE SUPERFAMILY PROTEIN C4A8.06C"/>
    <property type="match status" value="1"/>
</dbReference>
<comment type="similarity">
    <text evidence="1">Belongs to the 'GDXG' lipolytic enzyme family.</text>
</comment>
<accession>A0A2R8AQF8</accession>
<evidence type="ECO:0000313" key="5">
    <source>
        <dbReference type="Proteomes" id="UP000244904"/>
    </source>
</evidence>
<reference evidence="5" key="1">
    <citation type="submission" date="2018-03" db="EMBL/GenBank/DDBJ databases">
        <authorList>
            <person name="Rodrigo-Torres L."/>
            <person name="Arahal R. D."/>
            <person name="Lucena T."/>
        </authorList>
    </citation>
    <scope>NUCLEOTIDE SEQUENCE [LARGE SCALE GENOMIC DNA]</scope>
    <source>
        <strain evidence="5">CECT 8871</strain>
    </source>
</reference>
<dbReference type="EC" id="3.1.1.1" evidence="4"/>
<dbReference type="Gene3D" id="3.40.50.1820">
    <property type="entry name" value="alpha/beta hydrolase"/>
    <property type="match status" value="1"/>
</dbReference>
<organism evidence="4 5">
    <name type="scientific">Pseudoprimorskyibacter insulae</name>
    <dbReference type="NCBI Taxonomy" id="1695997"/>
    <lineage>
        <taxon>Bacteria</taxon>
        <taxon>Pseudomonadati</taxon>
        <taxon>Pseudomonadota</taxon>
        <taxon>Alphaproteobacteria</taxon>
        <taxon>Rhodobacterales</taxon>
        <taxon>Paracoccaceae</taxon>
        <taxon>Pseudoprimorskyibacter</taxon>
    </lineage>
</organism>
<dbReference type="PANTHER" id="PTHR48081:SF8">
    <property type="entry name" value="ALPHA_BETA HYDROLASE FOLD-3 DOMAIN-CONTAINING PROTEIN-RELATED"/>
    <property type="match status" value="1"/>
</dbReference>
<dbReference type="InterPro" id="IPR029058">
    <property type="entry name" value="AB_hydrolase_fold"/>
</dbReference>
<dbReference type="InterPro" id="IPR013094">
    <property type="entry name" value="AB_hydrolase_3"/>
</dbReference>
<evidence type="ECO:0000313" key="4">
    <source>
        <dbReference type="EMBL" id="SPF78338.1"/>
    </source>
</evidence>
<keyword evidence="2 4" id="KW-0378">Hydrolase</keyword>
<evidence type="ECO:0000259" key="3">
    <source>
        <dbReference type="Pfam" id="PF07859"/>
    </source>
</evidence>
<sequence>MINPEINTFMERWTAEWASLKQGATPADRRAHFEVVAKNMALPVPEDVDCDTVHWVEGAASPVRVRVYRHTSGGVQPVLIYMHGGAWMQGSPETHGDITARIASWNRQTVISVDYALAPEHPFPEGFTQVCDVVRWCRANAADLGIDADRIAIGGDSAGGNLAAAAALELRGEVPLIGQLLIYPACDFEPDRPSMIENAEAPLLQTRGMDGVNRMYTGGQTDLLSTDPRVAPLVAKDHSGLPPAFVAVAQNDPLRDSGIAYAEALSAAGVAVEVDHGEGLIHGYMRAMEFCADSRTKLQAMSAWLAARNAA</sequence>
<evidence type="ECO:0000256" key="1">
    <source>
        <dbReference type="ARBA" id="ARBA00010515"/>
    </source>
</evidence>
<proteinExistence type="inferred from homology"/>
<dbReference type="AlphaFoldDB" id="A0A2R8AQF8"/>
<dbReference type="Proteomes" id="UP000244904">
    <property type="component" value="Unassembled WGS sequence"/>
</dbReference>